<dbReference type="AlphaFoldDB" id="A0A3B0XR46"/>
<feature type="compositionally biased region" description="Polar residues" evidence="1">
    <location>
        <begin position="376"/>
        <end position="387"/>
    </location>
</feature>
<dbReference type="EMBL" id="UOFI01000093">
    <property type="protein sequence ID" value="VAW67170.1"/>
    <property type="molecule type" value="Genomic_DNA"/>
</dbReference>
<sequence>MNCKSLFLSIILLFIASHAQASSIKRMYEVSQPVVSQDKQIRNAAFEQGLIEVAMRVSGSSRAPAEIDLMVASQMISQYRYFIMSEKEINAYMKQSASQGTPLEKPRYRLWMKFDDAKVKQQLGNNGLPIWGYQRPNVLIWLAVKDGKNRYLLKKSDQSQIKDTVEKEAHRRGLPIIWPEYDTLDRQQLSFIDVWGEFWEPLKQASQRYKADAVLLGKMNWANGSWQVNWSLLMEDRIESWKLSALDMGMITSSGIDVATDHVSSRFAVYANSANDGELLVRVSDLYSVKNFATVSHYLASLAPVKSVYASEVKGAQVDFYLELSGDEKDLKRIIALGKILQPDTRAEEEPSEYVVRQGQMPMDSEKPDTGVTAVQGIQSDNGQSAKQEPLSPEVQRPQKPQPNMLRYRINS</sequence>
<gene>
    <name evidence="2" type="ORF">MNBD_GAMMA09-3036</name>
</gene>
<dbReference type="InterPro" id="IPR018642">
    <property type="entry name" value="DUF2066"/>
</dbReference>
<protein>
    <recommendedName>
        <fullName evidence="3">DUF2066 domain-containing protein</fullName>
    </recommendedName>
</protein>
<accession>A0A3B0XR46</accession>
<proteinExistence type="predicted"/>
<dbReference type="Pfam" id="PF09839">
    <property type="entry name" value="DUF2066"/>
    <property type="match status" value="1"/>
</dbReference>
<name>A0A3B0XR46_9ZZZZ</name>
<organism evidence="2">
    <name type="scientific">hydrothermal vent metagenome</name>
    <dbReference type="NCBI Taxonomy" id="652676"/>
    <lineage>
        <taxon>unclassified sequences</taxon>
        <taxon>metagenomes</taxon>
        <taxon>ecological metagenomes</taxon>
    </lineage>
</organism>
<evidence type="ECO:0008006" key="3">
    <source>
        <dbReference type="Google" id="ProtNLM"/>
    </source>
</evidence>
<evidence type="ECO:0000313" key="2">
    <source>
        <dbReference type="EMBL" id="VAW67170.1"/>
    </source>
</evidence>
<feature type="region of interest" description="Disordered" evidence="1">
    <location>
        <begin position="347"/>
        <end position="412"/>
    </location>
</feature>
<evidence type="ECO:0000256" key="1">
    <source>
        <dbReference type="SAM" id="MobiDB-lite"/>
    </source>
</evidence>
<reference evidence="2" key="1">
    <citation type="submission" date="2018-06" db="EMBL/GenBank/DDBJ databases">
        <authorList>
            <person name="Zhirakovskaya E."/>
        </authorList>
    </citation>
    <scope>NUCLEOTIDE SEQUENCE</scope>
</reference>